<sequence>MSDYKSRWERNRPQTTHELLSELENITDEDPNQYDVYITPPNDERNVTDEDSGEEYCNDPDRLNKNQLMADAELYSQSENNDDGNSNNNKAIENESGEIPHKRKIKEKKETRNWRNGDLQEPLYSLWTEVMLTPLSLSSFGVF</sequence>
<proteinExistence type="predicted"/>
<feature type="compositionally biased region" description="Acidic residues" evidence="1">
    <location>
        <begin position="49"/>
        <end position="58"/>
    </location>
</feature>
<dbReference type="AlphaFoldDB" id="A0A482VDE4"/>
<gene>
    <name evidence="2" type="ORF">BDFB_006593</name>
</gene>
<feature type="region of interest" description="Disordered" evidence="1">
    <location>
        <begin position="23"/>
        <end position="111"/>
    </location>
</feature>
<reference evidence="2 3" key="1">
    <citation type="submission" date="2017-03" db="EMBL/GenBank/DDBJ databases">
        <title>Genome of the blue death feigning beetle - Asbolus verrucosus.</title>
        <authorList>
            <person name="Rider S.D."/>
        </authorList>
    </citation>
    <scope>NUCLEOTIDE SEQUENCE [LARGE SCALE GENOMIC DNA]</scope>
    <source>
        <strain evidence="2">Butters</strain>
        <tissue evidence="2">Head and leg muscle</tissue>
    </source>
</reference>
<dbReference type="OrthoDB" id="6782791at2759"/>
<dbReference type="Proteomes" id="UP000292052">
    <property type="component" value="Unassembled WGS sequence"/>
</dbReference>
<keyword evidence="3" id="KW-1185">Reference proteome</keyword>
<comment type="caution">
    <text evidence="2">The sequence shown here is derived from an EMBL/GenBank/DDBJ whole genome shotgun (WGS) entry which is preliminary data.</text>
</comment>
<organism evidence="2 3">
    <name type="scientific">Asbolus verrucosus</name>
    <name type="common">Desert ironclad beetle</name>
    <dbReference type="NCBI Taxonomy" id="1661398"/>
    <lineage>
        <taxon>Eukaryota</taxon>
        <taxon>Metazoa</taxon>
        <taxon>Ecdysozoa</taxon>
        <taxon>Arthropoda</taxon>
        <taxon>Hexapoda</taxon>
        <taxon>Insecta</taxon>
        <taxon>Pterygota</taxon>
        <taxon>Neoptera</taxon>
        <taxon>Endopterygota</taxon>
        <taxon>Coleoptera</taxon>
        <taxon>Polyphaga</taxon>
        <taxon>Cucujiformia</taxon>
        <taxon>Tenebrionidae</taxon>
        <taxon>Pimeliinae</taxon>
        <taxon>Asbolus</taxon>
    </lineage>
</organism>
<dbReference type="EMBL" id="QDEB01111078">
    <property type="protein sequence ID" value="RZB49910.1"/>
    <property type="molecule type" value="Genomic_DNA"/>
</dbReference>
<protein>
    <submittedName>
        <fullName evidence="2">Uncharacterized protein</fullName>
    </submittedName>
</protein>
<name>A0A482VDE4_ASBVE</name>
<accession>A0A482VDE4</accession>
<evidence type="ECO:0000313" key="2">
    <source>
        <dbReference type="EMBL" id="RZB49910.1"/>
    </source>
</evidence>
<evidence type="ECO:0000313" key="3">
    <source>
        <dbReference type="Proteomes" id="UP000292052"/>
    </source>
</evidence>
<evidence type="ECO:0000256" key="1">
    <source>
        <dbReference type="SAM" id="MobiDB-lite"/>
    </source>
</evidence>